<evidence type="ECO:0000256" key="8">
    <source>
        <dbReference type="SAM" id="Phobius"/>
    </source>
</evidence>
<name>A0A420W8Z8_9BACT</name>
<dbReference type="PROSITE" id="PS51012">
    <property type="entry name" value="ABC_TM2"/>
    <property type="match status" value="1"/>
</dbReference>
<keyword evidence="11" id="KW-1185">Reference proteome</keyword>
<evidence type="ECO:0000256" key="6">
    <source>
        <dbReference type="ARBA" id="ARBA00022989"/>
    </source>
</evidence>
<feature type="transmembrane region" description="Helical" evidence="8">
    <location>
        <begin position="172"/>
        <end position="196"/>
    </location>
</feature>
<evidence type="ECO:0000256" key="3">
    <source>
        <dbReference type="ARBA" id="ARBA00022448"/>
    </source>
</evidence>
<keyword evidence="5 8" id="KW-0812">Transmembrane</keyword>
<dbReference type="PANTHER" id="PTHR30294:SF29">
    <property type="entry name" value="MULTIDRUG ABC TRANSPORTER PERMEASE YBHS-RELATED"/>
    <property type="match status" value="1"/>
</dbReference>
<gene>
    <name evidence="10" type="ORF">C7457_0684</name>
</gene>
<feature type="transmembrane region" description="Helical" evidence="8">
    <location>
        <begin position="222"/>
        <end position="246"/>
    </location>
</feature>
<dbReference type="InterPro" id="IPR013525">
    <property type="entry name" value="ABC2_TM"/>
</dbReference>
<keyword evidence="3" id="KW-0813">Transport</keyword>
<evidence type="ECO:0000313" key="10">
    <source>
        <dbReference type="EMBL" id="RKQ63801.1"/>
    </source>
</evidence>
<dbReference type="GO" id="GO:0140359">
    <property type="term" value="F:ABC-type transporter activity"/>
    <property type="evidence" value="ECO:0007669"/>
    <property type="project" value="InterPro"/>
</dbReference>
<organism evidence="10 11">
    <name type="scientific">Thermovibrio guaymasensis</name>
    <dbReference type="NCBI Taxonomy" id="240167"/>
    <lineage>
        <taxon>Bacteria</taxon>
        <taxon>Pseudomonadati</taxon>
        <taxon>Aquificota</taxon>
        <taxon>Aquificia</taxon>
        <taxon>Desulfurobacteriales</taxon>
        <taxon>Desulfurobacteriaceae</taxon>
        <taxon>Thermovibrio</taxon>
    </lineage>
</organism>
<dbReference type="Gene3D" id="3.40.1710.10">
    <property type="entry name" value="abc type-2 transporter like domain"/>
    <property type="match status" value="1"/>
</dbReference>
<evidence type="ECO:0000256" key="4">
    <source>
        <dbReference type="ARBA" id="ARBA00022475"/>
    </source>
</evidence>
<feature type="domain" description="ABC transmembrane type-2" evidence="9">
    <location>
        <begin position="140"/>
        <end position="366"/>
    </location>
</feature>
<dbReference type="InterPro" id="IPR047817">
    <property type="entry name" value="ABC2_TM_bact-type"/>
</dbReference>
<accession>A0A420W8Z8</accession>
<dbReference type="Pfam" id="PF12698">
    <property type="entry name" value="ABC2_membrane_3"/>
    <property type="match status" value="1"/>
</dbReference>
<proteinExistence type="inferred from homology"/>
<comment type="subcellular location">
    <subcellularLocation>
        <location evidence="1">Cell membrane</location>
        <topology evidence="1">Multi-pass membrane protein</topology>
    </subcellularLocation>
</comment>
<feature type="transmembrane region" description="Helical" evidence="8">
    <location>
        <begin position="345"/>
        <end position="363"/>
    </location>
</feature>
<dbReference type="GO" id="GO:0005886">
    <property type="term" value="C:plasma membrane"/>
    <property type="evidence" value="ECO:0007669"/>
    <property type="project" value="UniProtKB-SubCell"/>
</dbReference>
<keyword evidence="7 8" id="KW-0472">Membrane</keyword>
<dbReference type="Proteomes" id="UP000280881">
    <property type="component" value="Unassembled WGS sequence"/>
</dbReference>
<feature type="transmembrane region" description="Helical" evidence="8">
    <location>
        <begin position="281"/>
        <end position="301"/>
    </location>
</feature>
<evidence type="ECO:0000256" key="5">
    <source>
        <dbReference type="ARBA" id="ARBA00022692"/>
    </source>
</evidence>
<feature type="transmembrane region" description="Helical" evidence="8">
    <location>
        <begin position="21"/>
        <end position="42"/>
    </location>
</feature>
<keyword evidence="6 8" id="KW-1133">Transmembrane helix</keyword>
<evidence type="ECO:0000256" key="2">
    <source>
        <dbReference type="ARBA" id="ARBA00007783"/>
    </source>
</evidence>
<evidence type="ECO:0000256" key="1">
    <source>
        <dbReference type="ARBA" id="ARBA00004651"/>
    </source>
</evidence>
<dbReference type="OrthoDB" id="10253at2"/>
<feature type="transmembrane region" description="Helical" evidence="8">
    <location>
        <begin position="252"/>
        <end position="274"/>
    </location>
</feature>
<reference evidence="10 11" key="1">
    <citation type="submission" date="2018-10" db="EMBL/GenBank/DDBJ databases">
        <title>Genomic Encyclopedia of Type Strains, Phase IV (KMG-IV): sequencing the most valuable type-strain genomes for metagenomic binning, comparative biology and taxonomic classification.</title>
        <authorList>
            <person name="Goeker M."/>
        </authorList>
    </citation>
    <scope>NUCLEOTIDE SEQUENCE [LARGE SCALE GENOMIC DNA]</scope>
    <source>
        <strain evidence="10 11">DSM 15521</strain>
    </source>
</reference>
<evidence type="ECO:0000256" key="7">
    <source>
        <dbReference type="ARBA" id="ARBA00023136"/>
    </source>
</evidence>
<dbReference type="RefSeq" id="WP_121170036.1">
    <property type="nucleotide sequence ID" value="NZ_RBIE01000001.1"/>
</dbReference>
<dbReference type="InterPro" id="IPR051449">
    <property type="entry name" value="ABC-2_transporter_component"/>
</dbReference>
<sequence>MKWKRVWGIVKKEVKELLRDPIGLITFLFVPVSMMIIFGYGMKLEVKKVPFGVFDLDKSSLSREIAEKFKANREYFDFKGEVNSYKRGIDLITDEKIRFLLVFPPKFEEKFKEGKNTRYQAIIDGTFPYRATVIKSYVEGITVKENLDRLKLQDVLKVKSRYWFNESLNQDYIIAVGTLAVVLLISPAVFSALLIVKEKEMGSIYNVYSSPITKGEFLMGKLLAGFTISIPVFLICYGMTVLLFGVPQKGSTLLMVIGSLIYVAVSVSFGLLISNLFSSQAAAFIGTTILTVVPSVLYSGYMTPVSSMDMSGYITAHIIPTYYYLKFIKGIFFKGAPLSVLWRELAVLILFLVSVYLITYVTFKKREK</sequence>
<dbReference type="EMBL" id="RBIE01000001">
    <property type="protein sequence ID" value="RKQ63801.1"/>
    <property type="molecule type" value="Genomic_DNA"/>
</dbReference>
<dbReference type="PANTHER" id="PTHR30294">
    <property type="entry name" value="MEMBRANE COMPONENT OF ABC TRANSPORTER YHHJ-RELATED"/>
    <property type="match status" value="1"/>
</dbReference>
<evidence type="ECO:0000313" key="11">
    <source>
        <dbReference type="Proteomes" id="UP000280881"/>
    </source>
</evidence>
<protein>
    <submittedName>
        <fullName evidence="10">ABC-2 type transport system permease protein/ribosome-dependent ATPase</fullName>
    </submittedName>
</protein>
<evidence type="ECO:0000259" key="9">
    <source>
        <dbReference type="PROSITE" id="PS51012"/>
    </source>
</evidence>
<comment type="similarity">
    <text evidence="2">Belongs to the ABC-2 integral membrane protein family.</text>
</comment>
<keyword evidence="4" id="KW-1003">Cell membrane</keyword>
<comment type="caution">
    <text evidence="10">The sequence shown here is derived from an EMBL/GenBank/DDBJ whole genome shotgun (WGS) entry which is preliminary data.</text>
</comment>
<dbReference type="AlphaFoldDB" id="A0A420W8Z8"/>